<dbReference type="SUPFAM" id="SSF55681">
    <property type="entry name" value="Class II aaRS and biotin synthetases"/>
    <property type="match status" value="1"/>
</dbReference>
<evidence type="ECO:0000256" key="6">
    <source>
        <dbReference type="ARBA" id="ARBA00022741"/>
    </source>
</evidence>
<keyword evidence="5 14" id="KW-0436">Ligase</keyword>
<dbReference type="EC" id="6.1.1.12" evidence="3"/>
<dbReference type="Proteomes" id="UP000284403">
    <property type="component" value="Unassembled WGS sequence"/>
</dbReference>
<evidence type="ECO:0000256" key="9">
    <source>
        <dbReference type="ARBA" id="ARBA00023146"/>
    </source>
</evidence>
<keyword evidence="6" id="KW-0547">Nucleotide-binding</keyword>
<dbReference type="RefSeq" id="XP_029230483.1">
    <property type="nucleotide sequence ID" value="XM_029369388.1"/>
</dbReference>
<keyword evidence="8" id="KW-0648">Protein biosynthesis</keyword>
<dbReference type="CDD" id="cd04320">
    <property type="entry name" value="AspRS_cyto_N"/>
    <property type="match status" value="1"/>
</dbReference>
<dbReference type="GO" id="GO:0005829">
    <property type="term" value="C:cytosol"/>
    <property type="evidence" value="ECO:0007669"/>
    <property type="project" value="TreeGrafter"/>
</dbReference>
<evidence type="ECO:0000256" key="3">
    <source>
        <dbReference type="ARBA" id="ARBA00012841"/>
    </source>
</evidence>
<dbReference type="Gene3D" id="3.30.930.10">
    <property type="entry name" value="Bira Bifunctional Protein, Domain 2"/>
    <property type="match status" value="1"/>
</dbReference>
<dbReference type="InterPro" id="IPR004364">
    <property type="entry name" value="Aa-tRNA-synt_II"/>
</dbReference>
<evidence type="ECO:0000256" key="12">
    <source>
        <dbReference type="SAM" id="MobiDB-lite"/>
    </source>
</evidence>
<evidence type="ECO:0000313" key="14">
    <source>
        <dbReference type="EMBL" id="RNF24492.1"/>
    </source>
</evidence>
<dbReference type="PRINTS" id="PR01042">
    <property type="entry name" value="TRNASYNTHASP"/>
</dbReference>
<dbReference type="SUPFAM" id="SSF50249">
    <property type="entry name" value="Nucleic acid-binding proteins"/>
    <property type="match status" value="1"/>
</dbReference>
<dbReference type="AlphaFoldDB" id="A0A422Q3I6"/>
<evidence type="ECO:0000256" key="11">
    <source>
        <dbReference type="ARBA" id="ARBA00047904"/>
    </source>
</evidence>
<accession>A0A422Q3I6</accession>
<evidence type="ECO:0000256" key="4">
    <source>
        <dbReference type="ARBA" id="ARBA00022490"/>
    </source>
</evidence>
<comment type="catalytic activity">
    <reaction evidence="11">
        <text>tRNA(Asp) + L-aspartate + ATP = L-aspartyl-tRNA(Asp) + AMP + diphosphate</text>
        <dbReference type="Rhea" id="RHEA:19649"/>
        <dbReference type="Rhea" id="RHEA-COMP:9660"/>
        <dbReference type="Rhea" id="RHEA-COMP:9678"/>
        <dbReference type="ChEBI" id="CHEBI:29991"/>
        <dbReference type="ChEBI" id="CHEBI:30616"/>
        <dbReference type="ChEBI" id="CHEBI:33019"/>
        <dbReference type="ChEBI" id="CHEBI:78442"/>
        <dbReference type="ChEBI" id="CHEBI:78516"/>
        <dbReference type="ChEBI" id="CHEBI:456215"/>
        <dbReference type="EC" id="6.1.1.12"/>
    </reaction>
</comment>
<dbReference type="PROSITE" id="PS50862">
    <property type="entry name" value="AA_TRNA_LIGASE_II"/>
    <property type="match status" value="1"/>
</dbReference>
<comment type="caution">
    <text evidence="14">The sequence shown here is derived from an EMBL/GenBank/DDBJ whole genome shotgun (WGS) entry which is preliminary data.</text>
</comment>
<evidence type="ECO:0000256" key="1">
    <source>
        <dbReference type="ARBA" id="ARBA00004496"/>
    </source>
</evidence>
<dbReference type="OrthoDB" id="372395at2759"/>
<dbReference type="GO" id="GO:0005524">
    <property type="term" value="F:ATP binding"/>
    <property type="evidence" value="ECO:0007669"/>
    <property type="project" value="UniProtKB-KW"/>
</dbReference>
<keyword evidence="4" id="KW-0963">Cytoplasm</keyword>
<evidence type="ECO:0000256" key="7">
    <source>
        <dbReference type="ARBA" id="ARBA00022840"/>
    </source>
</evidence>
<dbReference type="GO" id="GO:0017101">
    <property type="term" value="C:aminoacyl-tRNA synthetase multienzyme complex"/>
    <property type="evidence" value="ECO:0007669"/>
    <property type="project" value="TreeGrafter"/>
</dbReference>
<dbReference type="InterPro" id="IPR012340">
    <property type="entry name" value="NA-bd_OB-fold"/>
</dbReference>
<dbReference type="InterPro" id="IPR004523">
    <property type="entry name" value="Asp-tRNA_synthase_2"/>
</dbReference>
<dbReference type="InterPro" id="IPR002312">
    <property type="entry name" value="Asp/Asn-tRNA-synth_IIb"/>
</dbReference>
<comment type="subcellular location">
    <subcellularLocation>
        <location evidence="1">Cytoplasm</location>
    </subcellularLocation>
</comment>
<dbReference type="PANTHER" id="PTHR43450">
    <property type="entry name" value="ASPARTYL-TRNA SYNTHETASE"/>
    <property type="match status" value="1"/>
</dbReference>
<feature type="domain" description="Aminoacyl-transfer RNA synthetases class-II family profile" evidence="13">
    <location>
        <begin position="188"/>
        <end position="547"/>
    </location>
</feature>
<comment type="similarity">
    <text evidence="2">Belongs to the class-II aminoacyl-tRNA synthetase family. Type 2 subfamily.</text>
</comment>
<reference evidence="14 15" key="1">
    <citation type="journal article" date="2018" name="BMC Genomics">
        <title>Genomic comparison of Trypanosoma conorhini and Trypanosoma rangeli to Trypanosoma cruzi strains of high and low virulence.</title>
        <authorList>
            <person name="Bradwell K.R."/>
            <person name="Koparde V.N."/>
            <person name="Matveyev A.V."/>
            <person name="Serrano M.G."/>
            <person name="Alves J.M."/>
            <person name="Parikh H."/>
            <person name="Huang B."/>
            <person name="Lee V."/>
            <person name="Espinosa-Alvarez O."/>
            <person name="Ortiz P.A."/>
            <person name="Costa-Martins A.G."/>
            <person name="Teixeira M.M."/>
            <person name="Buck G.A."/>
        </authorList>
    </citation>
    <scope>NUCLEOTIDE SEQUENCE [LARGE SCALE GENOMIC DNA]</scope>
    <source>
        <strain evidence="14 15">025E</strain>
    </source>
</reference>
<protein>
    <recommendedName>
        <fullName evidence="3">aspartate--tRNA ligase</fullName>
        <ecNumber evidence="3">6.1.1.12</ecNumber>
    </recommendedName>
    <alternativeName>
        <fullName evidence="10">Aspartyl-tRNA synthetase</fullName>
    </alternativeName>
</protein>
<dbReference type="InterPro" id="IPR004365">
    <property type="entry name" value="NA-bd_OB_tRNA"/>
</dbReference>
<sequence>MRVFGGCMRRPQWLLPPRHCRGCTAAAGVDIATLLRVASSSSSSSSSSTPPAPASGAAMRMRGRVEAVRVRGRLAFIHLRQPPAHSIQVVASGAALARQVRDLAPESIIDVTGALIPAERPVTSVSCSNYEIHAERVEVVSAAATPLPFPIRDRHTRLDTRLNHRVVDLRTPLMASVLRVVSAACQGFRDQLLARDFVEVHTPKLLGTASESGSAVFMLDYFGQQGYLAQSPQLYKQMVLMGDAMRVFEIGPVFRAEKSLTHRHLTEFVGLDAEFVIERSYTEVLDVLESTVCGMIDYLQGDHAALVRRAREALAEVDAAEVSAAAPARSAGKEEASIVCELSAETLATLGVSTRDAAEEALLATDRYRGRVGAGAVATRGQGPRRPKVLRLAFDDAARLLRDHGVVDQPTADFTLPQERRLGELVRQRYGVDVYVVDQFPAAARPFYTLPHPHRAELTCGFDMYLRGEEICSGAQRIHDVALLRQNMERFQVDVAGVKDYVEAFRYGAWPHGGFGLGLERIVLFLLGAKDIRQISLFPRDPKRLTP</sequence>
<organism evidence="14 15">
    <name type="scientific">Trypanosoma conorhini</name>
    <dbReference type="NCBI Taxonomy" id="83891"/>
    <lineage>
        <taxon>Eukaryota</taxon>
        <taxon>Discoba</taxon>
        <taxon>Euglenozoa</taxon>
        <taxon>Kinetoplastea</taxon>
        <taxon>Metakinetoplastina</taxon>
        <taxon>Trypanosomatida</taxon>
        <taxon>Trypanosomatidae</taxon>
        <taxon>Trypanosoma</taxon>
    </lineage>
</organism>
<dbReference type="PANTHER" id="PTHR43450:SF3">
    <property type="entry name" value="ASPARTATE--TRNA LIGASE"/>
    <property type="match status" value="1"/>
</dbReference>
<feature type="region of interest" description="Disordered" evidence="12">
    <location>
        <begin position="40"/>
        <end position="60"/>
    </location>
</feature>
<dbReference type="GO" id="GO:0003723">
    <property type="term" value="F:RNA binding"/>
    <property type="evidence" value="ECO:0007669"/>
    <property type="project" value="TreeGrafter"/>
</dbReference>
<evidence type="ECO:0000256" key="10">
    <source>
        <dbReference type="ARBA" id="ARBA00033155"/>
    </source>
</evidence>
<dbReference type="Gene3D" id="2.40.50.140">
    <property type="entry name" value="Nucleic acid-binding proteins"/>
    <property type="match status" value="1"/>
</dbReference>
<evidence type="ECO:0000259" key="13">
    <source>
        <dbReference type="PROSITE" id="PS50862"/>
    </source>
</evidence>
<evidence type="ECO:0000256" key="2">
    <source>
        <dbReference type="ARBA" id="ARBA00005312"/>
    </source>
</evidence>
<keyword evidence="9 14" id="KW-0030">Aminoacyl-tRNA synthetase</keyword>
<dbReference type="InterPro" id="IPR045864">
    <property type="entry name" value="aa-tRNA-synth_II/BPL/LPL"/>
</dbReference>
<dbReference type="GO" id="GO:0004815">
    <property type="term" value="F:aspartate-tRNA ligase activity"/>
    <property type="evidence" value="ECO:0007669"/>
    <property type="project" value="UniProtKB-EC"/>
</dbReference>
<dbReference type="Pfam" id="PF01336">
    <property type="entry name" value="tRNA_anti-codon"/>
    <property type="match status" value="1"/>
</dbReference>
<evidence type="ECO:0000256" key="5">
    <source>
        <dbReference type="ARBA" id="ARBA00022598"/>
    </source>
</evidence>
<keyword evidence="7" id="KW-0067">ATP-binding</keyword>
<keyword evidence="15" id="KW-1185">Reference proteome</keyword>
<proteinExistence type="inferred from homology"/>
<dbReference type="InterPro" id="IPR006195">
    <property type="entry name" value="aa-tRNA-synth_II"/>
</dbReference>
<dbReference type="GeneID" id="40316074"/>
<evidence type="ECO:0000256" key="8">
    <source>
        <dbReference type="ARBA" id="ARBA00022917"/>
    </source>
</evidence>
<dbReference type="GO" id="GO:0006422">
    <property type="term" value="P:aspartyl-tRNA aminoacylation"/>
    <property type="evidence" value="ECO:0007669"/>
    <property type="project" value="InterPro"/>
</dbReference>
<dbReference type="EMBL" id="MKKU01000099">
    <property type="protein sequence ID" value="RNF24492.1"/>
    <property type="molecule type" value="Genomic_DNA"/>
</dbReference>
<dbReference type="Pfam" id="PF00152">
    <property type="entry name" value="tRNA-synt_2"/>
    <property type="match status" value="1"/>
</dbReference>
<gene>
    <name evidence="14" type="ORF">Tco025E_02463</name>
</gene>
<evidence type="ECO:0000313" key="15">
    <source>
        <dbReference type="Proteomes" id="UP000284403"/>
    </source>
</evidence>
<name>A0A422Q3I6_9TRYP</name>